<name>A0ACB8TE81_9AGAM</name>
<reference evidence="1" key="2">
    <citation type="journal article" date="2022" name="New Phytol.">
        <title>Evolutionary transition to the ectomycorrhizal habit in the genomes of a hyperdiverse lineage of mushroom-forming fungi.</title>
        <authorList>
            <person name="Looney B."/>
            <person name="Miyauchi S."/>
            <person name="Morin E."/>
            <person name="Drula E."/>
            <person name="Courty P.E."/>
            <person name="Kohler A."/>
            <person name="Kuo A."/>
            <person name="LaButti K."/>
            <person name="Pangilinan J."/>
            <person name="Lipzen A."/>
            <person name="Riley R."/>
            <person name="Andreopoulos W."/>
            <person name="He G."/>
            <person name="Johnson J."/>
            <person name="Nolan M."/>
            <person name="Tritt A."/>
            <person name="Barry K.W."/>
            <person name="Grigoriev I.V."/>
            <person name="Nagy L.G."/>
            <person name="Hibbett D."/>
            <person name="Henrissat B."/>
            <person name="Matheny P.B."/>
            <person name="Labbe J."/>
            <person name="Martin F.M."/>
        </authorList>
    </citation>
    <scope>NUCLEOTIDE SEQUENCE</scope>
    <source>
        <strain evidence="1">HHB10654</strain>
    </source>
</reference>
<organism evidence="1 2">
    <name type="scientific">Artomyces pyxidatus</name>
    <dbReference type="NCBI Taxonomy" id="48021"/>
    <lineage>
        <taxon>Eukaryota</taxon>
        <taxon>Fungi</taxon>
        <taxon>Dikarya</taxon>
        <taxon>Basidiomycota</taxon>
        <taxon>Agaricomycotina</taxon>
        <taxon>Agaricomycetes</taxon>
        <taxon>Russulales</taxon>
        <taxon>Auriscalpiaceae</taxon>
        <taxon>Artomyces</taxon>
    </lineage>
</organism>
<evidence type="ECO:0000313" key="2">
    <source>
        <dbReference type="Proteomes" id="UP000814140"/>
    </source>
</evidence>
<protein>
    <submittedName>
        <fullName evidence="1">Uncharacterized protein</fullName>
    </submittedName>
</protein>
<comment type="caution">
    <text evidence="1">The sequence shown here is derived from an EMBL/GenBank/DDBJ whole genome shotgun (WGS) entry which is preliminary data.</text>
</comment>
<keyword evidence="2" id="KW-1185">Reference proteome</keyword>
<evidence type="ECO:0000313" key="1">
    <source>
        <dbReference type="EMBL" id="KAI0066727.1"/>
    </source>
</evidence>
<dbReference type="Proteomes" id="UP000814140">
    <property type="component" value="Unassembled WGS sequence"/>
</dbReference>
<dbReference type="EMBL" id="MU277192">
    <property type="protein sequence ID" value="KAI0066727.1"/>
    <property type="molecule type" value="Genomic_DNA"/>
</dbReference>
<proteinExistence type="predicted"/>
<reference evidence="1" key="1">
    <citation type="submission" date="2021-03" db="EMBL/GenBank/DDBJ databases">
        <authorList>
            <consortium name="DOE Joint Genome Institute"/>
            <person name="Ahrendt S."/>
            <person name="Looney B.P."/>
            <person name="Miyauchi S."/>
            <person name="Morin E."/>
            <person name="Drula E."/>
            <person name="Courty P.E."/>
            <person name="Chicoki N."/>
            <person name="Fauchery L."/>
            <person name="Kohler A."/>
            <person name="Kuo A."/>
            <person name="Labutti K."/>
            <person name="Pangilinan J."/>
            <person name="Lipzen A."/>
            <person name="Riley R."/>
            <person name="Andreopoulos W."/>
            <person name="He G."/>
            <person name="Johnson J."/>
            <person name="Barry K.W."/>
            <person name="Grigoriev I.V."/>
            <person name="Nagy L."/>
            <person name="Hibbett D."/>
            <person name="Henrissat B."/>
            <person name="Matheny P.B."/>
            <person name="Labbe J."/>
            <person name="Martin F."/>
        </authorList>
    </citation>
    <scope>NUCLEOTIDE SEQUENCE</scope>
    <source>
        <strain evidence="1">HHB10654</strain>
    </source>
</reference>
<sequence length="578" mass="66008">MELSDDVQARRVVTRPSGTALSSPGLPPALFANHKPSFSPIAKLPVEVLRMVFYHIVISPDPLDRDPRILTHVCRHWRLVAYNYKEWWTYVPMCSTTWTEHALTISHPLPIKFVASPYADDGISEDNVRRALDLSRMQEIVLLKDGYYMDEAEDICPHNFSIVLGEMELHAAPLLQVMVVKGTYGDSNDFIDIPDPILQECTPLSLRALTLEYCTLCMNESVLLSPSLKHLSLTFCNNTYLWDDWEDFQYILGECAPNVETLVLFWDNLPQDLDGLDQDDASEDFPPCKTILPFLRELRVIDKVYRLDGMLRTVTFPPRCHLFLSKSEIQPTDSLPFADTLRAYYGLAFANDAISFTHLRVFKPATDEYWHNSEGEVGFELSIKDQYARSPQVIPLLSVVLQSAQESKLFRDSDEDYVPTYLNGHPVTYTEFAVDILATFSEEHCAFSDLVIDLPDVISAVLWRTIAGFARNITTMDICSSGSLYGFLTAVTIHSGTFSQELFLFPALEELRAMKEVDFRRPTAPHGWSLGEFLVRFYKWRILCRHPLREFMATDCIGIPNLGWELQVWMDRRAEATS</sequence>
<gene>
    <name evidence="1" type="ORF">BV25DRAFT_1421577</name>
</gene>
<accession>A0ACB8TE81</accession>